<sequence length="1016" mass="111708">MNDDATASGESQFPAEPTVAGWFDLGHRPLAHDEAEHPGVVIGRYRLVAPLGEGGFGSVWQVEQVEPIRRELALKLIKRGMDSREIIARFGAERQALALMDHPNIAAVWDAGTTPDGRPYFAMEWVKGEPLTRYCDSRNLSIRERLELFIPVCHAVQHAHQKAILHRDLKPSNILVSLVDGTPVPKVIDFGIAKALGSPDGADHEASLLRTRAGAVVGTPEYMSPEQAGSVPDVDTRSDIYSLGVILYELLTGQTPLARSGGEVTGGDQLLRRIREEEAAKPSTGFQSVTEKSLDAAACRGSELPRLRRMMKGDLDWIVLKALEKDRGRRYGTATALAADLGRFLRQEPVSAAAPTWNYQFSKLVRRNRTAFTAAGLVGAALVTGTGVSLWQAREAERSRAEAQANYNDAREAVEQYLSRVTENPRLKDANFEPLRKELLETAMRFYEKMERKTGGDPSLLSDRAEAMGRLARINQELGDFGKAEMLFHEAIDIHEKLSRKSPKERSHREALTLHHHNLSDLLTTQARSAEALDAQQRAMEISEQLVKEFPADPAVRFGLMTILLKRTMALSTVLRKDEARRTLSRAMDVGRGLIADVPSEPDYRAQFASCLSTMGGLFHDAGQIGESERVFREAIGIQEKIAAEFPGKREYSSPLGMSCHNLGFLLHHQGRHSDAIVVLQRAVEVDRRIVGEYFSLPAPRDALAGALSILGSALISLERDAEAGAALRESADLYSSLRHDQPTNPQTWYVEGLAKEKLAVVERRENQAGAAVVSLRKAVACQREALRILPENPNYQLALRSHLGGLATTCVDSGNGRAATEALSECAQEPLPIWQDWINLAVLSARNVPVIDSDSSLSGQDKSGCAERCREIAVKALRNACALGYTELWNAAADERFVPLRGYAPFMELEEPAPDPADRSPSRFTFDYPHDDPGKRVWTRSGNRWTEVQPSGKTNVYQIEGRIRLGGVSGTGAVHTVESGMRIFIPDKGSSEPLTLKVKPGESEWIAVGPLGDIE</sequence>
<evidence type="ECO:0000256" key="1">
    <source>
        <dbReference type="ARBA" id="ARBA00022679"/>
    </source>
</evidence>
<proteinExistence type="predicted"/>
<keyword evidence="2 5" id="KW-0547">Nucleotide-binding</keyword>
<dbReference type="EMBL" id="JAENIK010000008">
    <property type="protein sequence ID" value="MBK1815386.1"/>
    <property type="molecule type" value="Genomic_DNA"/>
</dbReference>
<dbReference type="SMART" id="SM00028">
    <property type="entry name" value="TPR"/>
    <property type="match status" value="3"/>
</dbReference>
<evidence type="ECO:0000256" key="4">
    <source>
        <dbReference type="ARBA" id="ARBA00022840"/>
    </source>
</evidence>
<reference evidence="8" key="1">
    <citation type="submission" date="2021-01" db="EMBL/GenBank/DDBJ databases">
        <title>Modified the classification status of verrucomicrobia.</title>
        <authorList>
            <person name="Feng X."/>
        </authorList>
    </citation>
    <scope>NUCLEOTIDE SEQUENCE</scope>
    <source>
        <strain evidence="8">JCM 18052</strain>
    </source>
</reference>
<dbReference type="InterPro" id="IPR011990">
    <property type="entry name" value="TPR-like_helical_dom_sf"/>
</dbReference>
<dbReference type="PANTHER" id="PTHR43289">
    <property type="entry name" value="MITOGEN-ACTIVATED PROTEIN KINASE KINASE KINASE 20-RELATED"/>
    <property type="match status" value="1"/>
</dbReference>
<feature type="coiled-coil region" evidence="6">
    <location>
        <begin position="393"/>
        <end position="420"/>
    </location>
</feature>
<evidence type="ECO:0000256" key="6">
    <source>
        <dbReference type="SAM" id="Coils"/>
    </source>
</evidence>
<dbReference type="Gene3D" id="3.30.200.20">
    <property type="entry name" value="Phosphorylase Kinase, domain 1"/>
    <property type="match status" value="1"/>
</dbReference>
<dbReference type="InterPro" id="IPR011009">
    <property type="entry name" value="Kinase-like_dom_sf"/>
</dbReference>
<dbReference type="Pfam" id="PF13374">
    <property type="entry name" value="TPR_10"/>
    <property type="match status" value="3"/>
</dbReference>
<evidence type="ECO:0000313" key="8">
    <source>
        <dbReference type="EMBL" id="MBK1815386.1"/>
    </source>
</evidence>
<evidence type="ECO:0000256" key="3">
    <source>
        <dbReference type="ARBA" id="ARBA00022777"/>
    </source>
</evidence>
<keyword evidence="9" id="KW-1185">Reference proteome</keyword>
<dbReference type="PROSITE" id="PS50011">
    <property type="entry name" value="PROTEIN_KINASE_DOM"/>
    <property type="match status" value="1"/>
</dbReference>
<dbReference type="Proteomes" id="UP000600139">
    <property type="component" value="Unassembled WGS sequence"/>
</dbReference>
<protein>
    <submittedName>
        <fullName evidence="8">Serine/threonine protein kinase</fullName>
    </submittedName>
</protein>
<evidence type="ECO:0000256" key="5">
    <source>
        <dbReference type="PROSITE-ProRule" id="PRU10141"/>
    </source>
</evidence>
<dbReference type="SUPFAM" id="SSF56112">
    <property type="entry name" value="Protein kinase-like (PK-like)"/>
    <property type="match status" value="1"/>
</dbReference>
<keyword evidence="1" id="KW-0808">Transferase</keyword>
<dbReference type="PROSITE" id="PS00108">
    <property type="entry name" value="PROTEIN_KINASE_ST"/>
    <property type="match status" value="1"/>
</dbReference>
<dbReference type="PROSITE" id="PS00107">
    <property type="entry name" value="PROTEIN_KINASE_ATP"/>
    <property type="match status" value="1"/>
</dbReference>
<dbReference type="InterPro" id="IPR000719">
    <property type="entry name" value="Prot_kinase_dom"/>
</dbReference>
<dbReference type="Gene3D" id="1.10.510.10">
    <property type="entry name" value="Transferase(Phosphotransferase) domain 1"/>
    <property type="match status" value="1"/>
</dbReference>
<keyword evidence="8" id="KW-0723">Serine/threonine-protein kinase</keyword>
<dbReference type="Pfam" id="PF00069">
    <property type="entry name" value="Pkinase"/>
    <property type="match status" value="1"/>
</dbReference>
<dbReference type="CDD" id="cd14014">
    <property type="entry name" value="STKc_PknB_like"/>
    <property type="match status" value="1"/>
</dbReference>
<dbReference type="SUPFAM" id="SSF48452">
    <property type="entry name" value="TPR-like"/>
    <property type="match status" value="2"/>
</dbReference>
<evidence type="ECO:0000256" key="2">
    <source>
        <dbReference type="ARBA" id="ARBA00022741"/>
    </source>
</evidence>
<dbReference type="GO" id="GO:0004674">
    <property type="term" value="F:protein serine/threonine kinase activity"/>
    <property type="evidence" value="ECO:0007669"/>
    <property type="project" value="UniProtKB-KW"/>
</dbReference>
<gene>
    <name evidence="8" type="ORF">JIN84_07160</name>
</gene>
<comment type="caution">
    <text evidence="8">The sequence shown here is derived from an EMBL/GenBank/DDBJ whole genome shotgun (WGS) entry which is preliminary data.</text>
</comment>
<dbReference type="InterPro" id="IPR008271">
    <property type="entry name" value="Ser/Thr_kinase_AS"/>
</dbReference>
<keyword evidence="4 5" id="KW-0067">ATP-binding</keyword>
<dbReference type="InterPro" id="IPR019734">
    <property type="entry name" value="TPR_rpt"/>
</dbReference>
<organism evidence="8 9">
    <name type="scientific">Luteolibacter yonseiensis</name>
    <dbReference type="NCBI Taxonomy" id="1144680"/>
    <lineage>
        <taxon>Bacteria</taxon>
        <taxon>Pseudomonadati</taxon>
        <taxon>Verrucomicrobiota</taxon>
        <taxon>Verrucomicrobiia</taxon>
        <taxon>Verrucomicrobiales</taxon>
        <taxon>Verrucomicrobiaceae</taxon>
        <taxon>Luteolibacter</taxon>
    </lineage>
</organism>
<dbReference type="Gene3D" id="1.25.40.10">
    <property type="entry name" value="Tetratricopeptide repeat domain"/>
    <property type="match status" value="2"/>
</dbReference>
<dbReference type="AlphaFoldDB" id="A0A934R317"/>
<keyword evidence="3 8" id="KW-0418">Kinase</keyword>
<dbReference type="GO" id="GO:0005524">
    <property type="term" value="F:ATP binding"/>
    <property type="evidence" value="ECO:0007669"/>
    <property type="project" value="UniProtKB-UniRule"/>
</dbReference>
<keyword evidence="6" id="KW-0175">Coiled coil</keyword>
<name>A0A934R317_9BACT</name>
<dbReference type="RefSeq" id="WP_200350347.1">
    <property type="nucleotide sequence ID" value="NZ_BAABHZ010000012.1"/>
</dbReference>
<dbReference type="SMART" id="SM00220">
    <property type="entry name" value="S_TKc"/>
    <property type="match status" value="1"/>
</dbReference>
<accession>A0A934R317</accession>
<dbReference type="PANTHER" id="PTHR43289:SF6">
    <property type="entry name" value="SERINE_THREONINE-PROTEIN KINASE NEKL-3"/>
    <property type="match status" value="1"/>
</dbReference>
<dbReference type="InterPro" id="IPR017441">
    <property type="entry name" value="Protein_kinase_ATP_BS"/>
</dbReference>
<feature type="domain" description="Protein kinase" evidence="7">
    <location>
        <begin position="45"/>
        <end position="345"/>
    </location>
</feature>
<evidence type="ECO:0000259" key="7">
    <source>
        <dbReference type="PROSITE" id="PS50011"/>
    </source>
</evidence>
<evidence type="ECO:0000313" key="9">
    <source>
        <dbReference type="Proteomes" id="UP000600139"/>
    </source>
</evidence>
<feature type="binding site" evidence="5">
    <location>
        <position position="75"/>
    </location>
    <ligand>
        <name>ATP</name>
        <dbReference type="ChEBI" id="CHEBI:30616"/>
    </ligand>
</feature>